<dbReference type="InterPro" id="IPR008331">
    <property type="entry name" value="Ferritin_DPS_dom"/>
</dbReference>
<evidence type="ECO:0000313" key="5">
    <source>
        <dbReference type="Proteomes" id="UP000215027"/>
    </source>
</evidence>
<dbReference type="OrthoDB" id="9792238at2"/>
<dbReference type="GO" id="GO:0006879">
    <property type="term" value="P:intracellular iron ion homeostasis"/>
    <property type="evidence" value="ECO:0007669"/>
    <property type="project" value="UniProtKB-KW"/>
</dbReference>
<keyword evidence="2" id="KW-0408">Iron</keyword>
<dbReference type="AlphaFoldDB" id="A0A160T7R7"/>
<evidence type="ECO:0000256" key="2">
    <source>
        <dbReference type="ARBA" id="ARBA00023004"/>
    </source>
</evidence>
<dbReference type="InterPro" id="IPR012347">
    <property type="entry name" value="Ferritin-like"/>
</dbReference>
<proteinExistence type="predicted"/>
<dbReference type="GO" id="GO:0020037">
    <property type="term" value="F:heme binding"/>
    <property type="evidence" value="ECO:0007669"/>
    <property type="project" value="TreeGrafter"/>
</dbReference>
<reference evidence="4" key="1">
    <citation type="submission" date="2016-01" db="EMBL/GenBank/DDBJ databases">
        <authorList>
            <person name="Mcilroy J.S."/>
            <person name="Karst M S."/>
            <person name="Albertsen M."/>
        </authorList>
    </citation>
    <scope>NUCLEOTIDE SEQUENCE</scope>
    <source>
        <strain evidence="4">Cfx-K</strain>
    </source>
</reference>
<dbReference type="SUPFAM" id="SSF47240">
    <property type="entry name" value="Ferritin-like"/>
    <property type="match status" value="1"/>
</dbReference>
<dbReference type="RefSeq" id="WP_095045084.1">
    <property type="nucleotide sequence ID" value="NZ_LN890656.1"/>
</dbReference>
<evidence type="ECO:0000313" key="4">
    <source>
        <dbReference type="EMBL" id="CUS05709.1"/>
    </source>
</evidence>
<dbReference type="InterPro" id="IPR009078">
    <property type="entry name" value="Ferritin-like_SF"/>
</dbReference>
<dbReference type="GO" id="GO:0005829">
    <property type="term" value="C:cytosol"/>
    <property type="evidence" value="ECO:0007669"/>
    <property type="project" value="TreeGrafter"/>
</dbReference>
<dbReference type="KEGG" id="pbf:CFX0092_B0175"/>
<dbReference type="Proteomes" id="UP000215027">
    <property type="component" value="Chromosome II"/>
</dbReference>
<keyword evidence="5" id="KW-1185">Reference proteome</keyword>
<dbReference type="PROSITE" id="PS50905">
    <property type="entry name" value="FERRITIN_LIKE"/>
    <property type="match status" value="1"/>
</dbReference>
<dbReference type="Gene3D" id="1.20.1260.10">
    <property type="match status" value="1"/>
</dbReference>
<dbReference type="EMBL" id="LN890656">
    <property type="protein sequence ID" value="CUS05709.1"/>
    <property type="molecule type" value="Genomic_DNA"/>
</dbReference>
<feature type="domain" description="Ferritin-like diiron" evidence="3">
    <location>
        <begin position="1"/>
        <end position="141"/>
    </location>
</feature>
<evidence type="ECO:0000259" key="3">
    <source>
        <dbReference type="PROSITE" id="PS50905"/>
    </source>
</evidence>
<protein>
    <submittedName>
        <fullName evidence="4">Bacterioferritin</fullName>
    </submittedName>
</protein>
<dbReference type="PANTHER" id="PTHR30295:SF0">
    <property type="entry name" value="BACTERIOFERRITIN"/>
    <property type="match status" value="1"/>
</dbReference>
<dbReference type="GO" id="GO:0004322">
    <property type="term" value="F:ferroxidase activity"/>
    <property type="evidence" value="ECO:0007669"/>
    <property type="project" value="TreeGrafter"/>
</dbReference>
<dbReference type="InterPro" id="IPR009040">
    <property type="entry name" value="Ferritin-like_diiron"/>
</dbReference>
<name>A0A160T7R7_9CHLR</name>
<dbReference type="PANTHER" id="PTHR30295">
    <property type="entry name" value="BACTERIOFERRITIN"/>
    <property type="match status" value="1"/>
</dbReference>
<gene>
    <name evidence="4" type="ORF">CFX0092_B0175</name>
</gene>
<dbReference type="Pfam" id="PF00210">
    <property type="entry name" value="Ferritin"/>
    <property type="match status" value="1"/>
</dbReference>
<organism evidence="4 5">
    <name type="scientific">Candidatus Promineifilum breve</name>
    <dbReference type="NCBI Taxonomy" id="1806508"/>
    <lineage>
        <taxon>Bacteria</taxon>
        <taxon>Bacillati</taxon>
        <taxon>Chloroflexota</taxon>
        <taxon>Ardenticatenia</taxon>
        <taxon>Candidatus Promineifilales</taxon>
        <taxon>Candidatus Promineifilaceae</taxon>
        <taxon>Candidatus Promineifilum</taxon>
    </lineage>
</organism>
<dbReference type="CDD" id="cd00657">
    <property type="entry name" value="Ferritin_like"/>
    <property type="match status" value="1"/>
</dbReference>
<accession>A0A160T7R7</accession>
<evidence type="ECO:0000256" key="1">
    <source>
        <dbReference type="ARBA" id="ARBA00022434"/>
    </source>
</evidence>
<dbReference type="GO" id="GO:0008199">
    <property type="term" value="F:ferric iron binding"/>
    <property type="evidence" value="ECO:0007669"/>
    <property type="project" value="InterPro"/>
</dbReference>
<sequence>MDTKTLIDNLNKDLAEELAAVIQYTIYSAKVTGPYRPQLQQFLLAEVPEEQLHAQFLANKIVALGGEPTTKPSAVKLVHNNHEILEAVMEAETRAIAGYKQRAEEADAFGDVGLKVQLEDMVRDETGHREETERMLRDWPL</sequence>
<keyword evidence="1" id="KW-0409">Iron storage</keyword>